<evidence type="ECO:0000313" key="4">
    <source>
        <dbReference type="Proteomes" id="UP001497457"/>
    </source>
</evidence>
<feature type="region of interest" description="Disordered" evidence="1">
    <location>
        <begin position="52"/>
        <end position="92"/>
    </location>
</feature>
<evidence type="ECO:0000256" key="1">
    <source>
        <dbReference type="SAM" id="MobiDB-lite"/>
    </source>
</evidence>
<name>A0ABC9F440_9POAL</name>
<keyword evidence="2" id="KW-0812">Transmembrane</keyword>
<feature type="region of interest" description="Disordered" evidence="1">
    <location>
        <begin position="22"/>
        <end position="41"/>
    </location>
</feature>
<keyword evidence="2" id="KW-0472">Membrane</keyword>
<keyword evidence="4" id="KW-1185">Reference proteome</keyword>
<accession>A0ABC9F440</accession>
<proteinExistence type="predicted"/>
<evidence type="ECO:0000256" key="2">
    <source>
        <dbReference type="SAM" id="Phobius"/>
    </source>
</evidence>
<reference evidence="4" key="1">
    <citation type="submission" date="2024-06" db="EMBL/GenBank/DDBJ databases">
        <authorList>
            <person name="Ryan C."/>
        </authorList>
    </citation>
    <scope>NUCLEOTIDE SEQUENCE [LARGE SCALE GENOMIC DNA]</scope>
</reference>
<feature type="compositionally biased region" description="Basic and acidic residues" evidence="1">
    <location>
        <begin position="22"/>
        <end position="31"/>
    </location>
</feature>
<protein>
    <submittedName>
        <fullName evidence="3">Uncharacterized protein</fullName>
    </submittedName>
</protein>
<dbReference type="AlphaFoldDB" id="A0ABC9F440"/>
<organism evidence="3 4">
    <name type="scientific">Urochloa decumbens</name>
    <dbReference type="NCBI Taxonomy" id="240449"/>
    <lineage>
        <taxon>Eukaryota</taxon>
        <taxon>Viridiplantae</taxon>
        <taxon>Streptophyta</taxon>
        <taxon>Embryophyta</taxon>
        <taxon>Tracheophyta</taxon>
        <taxon>Spermatophyta</taxon>
        <taxon>Magnoliopsida</taxon>
        <taxon>Liliopsida</taxon>
        <taxon>Poales</taxon>
        <taxon>Poaceae</taxon>
        <taxon>PACMAD clade</taxon>
        <taxon>Panicoideae</taxon>
        <taxon>Panicodae</taxon>
        <taxon>Paniceae</taxon>
        <taxon>Melinidinae</taxon>
        <taxon>Urochloa</taxon>
    </lineage>
</organism>
<sequence length="179" mass="19862">MVTRVVVQQANILVTPLARGNTEHQIEEAKQPHPSPTRRPLLRILPACRTMALRSSSSTPRRDLGNRDSPPADSPSPTSQQGGSGKEAKADVARMTEVEHLLADLEKEGMEITDKIASIIDDEVARIKAEAERENIKQPKMNMRLLLDGAAAVALGLIMWVEFYELHVEQESTFGNPFW</sequence>
<gene>
    <name evidence="3" type="ORF">URODEC1_LOCUS101235</name>
</gene>
<keyword evidence="2" id="KW-1133">Transmembrane helix</keyword>
<feature type="compositionally biased region" description="Low complexity" evidence="1">
    <location>
        <begin position="68"/>
        <end position="81"/>
    </location>
</feature>
<feature type="transmembrane region" description="Helical" evidence="2">
    <location>
        <begin position="145"/>
        <end position="164"/>
    </location>
</feature>
<dbReference type="EMBL" id="OZ075115">
    <property type="protein sequence ID" value="CAL5067884.1"/>
    <property type="molecule type" value="Genomic_DNA"/>
</dbReference>
<dbReference type="Proteomes" id="UP001497457">
    <property type="component" value="Chromosome 5rd"/>
</dbReference>
<reference evidence="3 4" key="2">
    <citation type="submission" date="2024-10" db="EMBL/GenBank/DDBJ databases">
        <authorList>
            <person name="Ryan C."/>
        </authorList>
    </citation>
    <scope>NUCLEOTIDE SEQUENCE [LARGE SCALE GENOMIC DNA]</scope>
</reference>
<evidence type="ECO:0000313" key="3">
    <source>
        <dbReference type="EMBL" id="CAL5067884.1"/>
    </source>
</evidence>